<feature type="binding site" evidence="11">
    <location>
        <position position="486"/>
    </location>
    <ligand>
        <name>meso-2,6-diaminopimelate</name>
        <dbReference type="ChEBI" id="CHEBI:57791"/>
    </ligand>
</feature>
<comment type="catalytic activity">
    <reaction evidence="11">
        <text>UDP-N-acetyl-alpha-D-muramoyl-L-alanyl-D-glutamate + meso-2,6-diaminopimelate + ATP = UDP-N-acetyl-alpha-D-muramoyl-L-alanyl-gamma-D-glutamyl-meso-2,6-diaminopimelate + ADP + phosphate + H(+)</text>
        <dbReference type="Rhea" id="RHEA:23676"/>
        <dbReference type="ChEBI" id="CHEBI:15378"/>
        <dbReference type="ChEBI" id="CHEBI:30616"/>
        <dbReference type="ChEBI" id="CHEBI:43474"/>
        <dbReference type="ChEBI" id="CHEBI:57791"/>
        <dbReference type="ChEBI" id="CHEBI:83900"/>
        <dbReference type="ChEBI" id="CHEBI:83905"/>
        <dbReference type="ChEBI" id="CHEBI:456216"/>
        <dbReference type="EC" id="6.3.2.13"/>
    </reaction>
</comment>
<evidence type="ECO:0000256" key="5">
    <source>
        <dbReference type="ARBA" id="ARBA00022741"/>
    </source>
</evidence>
<feature type="binding site" evidence="11">
    <location>
        <position position="184"/>
    </location>
    <ligand>
        <name>UDP-N-acetyl-alpha-D-muramoyl-L-alanyl-D-glutamate</name>
        <dbReference type="ChEBI" id="CHEBI:83900"/>
    </ligand>
</feature>
<dbReference type="Gene3D" id="3.40.1390.10">
    <property type="entry name" value="MurE/MurF, N-terminal domain"/>
    <property type="match status" value="1"/>
</dbReference>
<evidence type="ECO:0000259" key="13">
    <source>
        <dbReference type="Pfam" id="PF01225"/>
    </source>
</evidence>
<dbReference type="NCBIfam" id="NF001126">
    <property type="entry name" value="PRK00139.1-4"/>
    <property type="match status" value="1"/>
</dbReference>
<dbReference type="Gene3D" id="3.40.1190.10">
    <property type="entry name" value="Mur-like, catalytic domain"/>
    <property type="match status" value="1"/>
</dbReference>
<dbReference type="Proteomes" id="UP000192418">
    <property type="component" value="Unassembled WGS sequence"/>
</dbReference>
<evidence type="ECO:0000256" key="6">
    <source>
        <dbReference type="ARBA" id="ARBA00022840"/>
    </source>
</evidence>
<evidence type="ECO:0000256" key="11">
    <source>
        <dbReference type="HAMAP-Rule" id="MF_00208"/>
    </source>
</evidence>
<evidence type="ECO:0000256" key="2">
    <source>
        <dbReference type="ARBA" id="ARBA00022490"/>
    </source>
</evidence>
<dbReference type="InterPro" id="IPR036565">
    <property type="entry name" value="Mur-like_cat_sf"/>
</dbReference>
<dbReference type="GO" id="GO:0008765">
    <property type="term" value="F:UDP-N-acetylmuramoylalanyl-D-glutamate-2,6-diaminopimelate ligase activity"/>
    <property type="evidence" value="ECO:0007669"/>
    <property type="project" value="UniProtKB-UniRule"/>
</dbReference>
<keyword evidence="8 11" id="KW-0573">Peptidoglycan synthesis</keyword>
<evidence type="ECO:0000259" key="15">
    <source>
        <dbReference type="Pfam" id="PF08245"/>
    </source>
</evidence>
<dbReference type="EMBL" id="FWXY01000001">
    <property type="protein sequence ID" value="SMC35564.1"/>
    <property type="molecule type" value="Genomic_DNA"/>
</dbReference>
<evidence type="ECO:0000256" key="4">
    <source>
        <dbReference type="ARBA" id="ARBA00022618"/>
    </source>
</evidence>
<dbReference type="PROSITE" id="PS01011">
    <property type="entry name" value="FOLYLPOLYGLU_SYNT_1"/>
    <property type="match status" value="1"/>
</dbReference>
<dbReference type="InterPro" id="IPR036615">
    <property type="entry name" value="Mur_ligase_C_dom_sf"/>
</dbReference>
<dbReference type="GO" id="GO:0005524">
    <property type="term" value="F:ATP binding"/>
    <property type="evidence" value="ECO:0007669"/>
    <property type="project" value="UniProtKB-UniRule"/>
</dbReference>
<dbReference type="HAMAP" id="MF_00208">
    <property type="entry name" value="MurE"/>
    <property type="match status" value="1"/>
</dbReference>
<evidence type="ECO:0000256" key="9">
    <source>
        <dbReference type="ARBA" id="ARBA00023306"/>
    </source>
</evidence>
<feature type="domain" description="Mur ligase C-terminal" evidence="14">
    <location>
        <begin position="339"/>
        <end position="484"/>
    </location>
</feature>
<comment type="pathway">
    <text evidence="11 12">Cell wall biogenesis; peptidoglycan biosynthesis.</text>
</comment>
<name>A0A1W1YHE9_9BACT</name>
<dbReference type="SUPFAM" id="SSF53623">
    <property type="entry name" value="MurD-like peptide ligases, catalytic domain"/>
    <property type="match status" value="1"/>
</dbReference>
<dbReference type="InterPro" id="IPR005761">
    <property type="entry name" value="UDP-N-AcMur-Glu-dNH2Pim_ligase"/>
</dbReference>
<keyword evidence="7 11" id="KW-0133">Cell shape</keyword>
<dbReference type="PANTHER" id="PTHR23135">
    <property type="entry name" value="MUR LIGASE FAMILY MEMBER"/>
    <property type="match status" value="1"/>
</dbReference>
<dbReference type="NCBIfam" id="NF001124">
    <property type="entry name" value="PRK00139.1-2"/>
    <property type="match status" value="1"/>
</dbReference>
<reference evidence="16 17" key="1">
    <citation type="submission" date="2017-04" db="EMBL/GenBank/DDBJ databases">
        <authorList>
            <person name="Afonso C.L."/>
            <person name="Miller P.J."/>
            <person name="Scott M.A."/>
            <person name="Spackman E."/>
            <person name="Goraichik I."/>
            <person name="Dimitrov K.M."/>
            <person name="Suarez D.L."/>
            <person name="Swayne D.E."/>
        </authorList>
    </citation>
    <scope>NUCLEOTIDE SEQUENCE [LARGE SCALE GENOMIC DNA]</scope>
    <source>
        <strain evidence="16 17">DSM 3385</strain>
    </source>
</reference>
<keyword evidence="10 11" id="KW-0961">Cell wall biogenesis/degradation</keyword>
<evidence type="ECO:0000256" key="10">
    <source>
        <dbReference type="ARBA" id="ARBA00023316"/>
    </source>
</evidence>
<evidence type="ECO:0000256" key="3">
    <source>
        <dbReference type="ARBA" id="ARBA00022598"/>
    </source>
</evidence>
<dbReference type="GO" id="GO:0071555">
    <property type="term" value="P:cell wall organization"/>
    <property type="evidence" value="ECO:0007669"/>
    <property type="project" value="UniProtKB-KW"/>
</dbReference>
<sequence>MRLSYLTKTCTPLWERSLESEREPGIDPEILSIHYRAQDVTPGGLFIAVKGLKADGHDYIDQAVGNGAVAVVVDRHIKTAVRTIAVKNTRRAMSAISARFYGDPSKKLILVGISGTNGKTTTAWLVEHILKAAQCETGVIGTVNWRYRDKVADTPVTTPESMDLQRMLATMLKAGVTHVVMEVSSHGLDLHRVRDCFFDAAVFTNLTQDHLDYHKTMSAYWACKKKLYTRQLARGNKNGRAVINMDDKRGANLAGKLSGAPVTTGIHDAAEIRAVDVIEDISGIKGSINIGGIETEFASSLTGAFNLENILSAAGAAHALGIAPDIICRGIEACKGVPGRLERIPNHGNRFVFVDYAHTPDALESILKTLKLRAPARVITVFGCGGDRDRSKRPLMGEIAARYSDIAMVTSDNPRTESPEAIIMDILAGMTPSPESSQKATWVSQISVTQPPESILVEPDRKKALNAAVDLSFPGDIIIAAGKGHETYQVTARGTIDFDDRQVLREAMERANWTQGGNP</sequence>
<feature type="binding site" evidence="11">
    <location>
        <position position="388"/>
    </location>
    <ligand>
        <name>meso-2,6-diaminopimelate</name>
        <dbReference type="ChEBI" id="CHEBI:57791"/>
    </ligand>
</feature>
<keyword evidence="3 11" id="KW-0436">Ligase</keyword>
<comment type="cofactor">
    <cofactor evidence="11">
        <name>Mg(2+)</name>
        <dbReference type="ChEBI" id="CHEBI:18420"/>
    </cofactor>
</comment>
<comment type="function">
    <text evidence="11">Catalyzes the addition of meso-diaminopimelic acid to the nucleotide precursor UDP-N-acetylmuramoyl-L-alanyl-D-glutamate (UMAG) in the biosynthesis of bacterial cell-wall peptidoglycan.</text>
</comment>
<evidence type="ECO:0000259" key="14">
    <source>
        <dbReference type="Pfam" id="PF02875"/>
    </source>
</evidence>
<dbReference type="InterPro" id="IPR013221">
    <property type="entry name" value="Mur_ligase_cen"/>
</dbReference>
<evidence type="ECO:0000256" key="8">
    <source>
        <dbReference type="ARBA" id="ARBA00022984"/>
    </source>
</evidence>
<dbReference type="EC" id="6.3.2.13" evidence="11"/>
<dbReference type="PANTHER" id="PTHR23135:SF4">
    <property type="entry name" value="UDP-N-ACETYLMURAMOYL-L-ALANYL-D-GLUTAMATE--2,6-DIAMINOPIMELATE LIGASE MURE HOMOLOG, CHLOROPLASTIC"/>
    <property type="match status" value="1"/>
</dbReference>
<dbReference type="GO" id="GO:0004326">
    <property type="term" value="F:tetrahydrofolylpolyglutamate synthase activity"/>
    <property type="evidence" value="ECO:0007669"/>
    <property type="project" value="InterPro"/>
</dbReference>
<dbReference type="NCBIfam" id="TIGR01085">
    <property type="entry name" value="murE"/>
    <property type="match status" value="1"/>
</dbReference>
<dbReference type="GO" id="GO:0051301">
    <property type="term" value="P:cell division"/>
    <property type="evidence" value="ECO:0007669"/>
    <property type="project" value="UniProtKB-KW"/>
</dbReference>
<dbReference type="UniPathway" id="UPA00219"/>
<evidence type="ECO:0000313" key="16">
    <source>
        <dbReference type="EMBL" id="SMC35564.1"/>
    </source>
</evidence>
<dbReference type="GO" id="GO:0000287">
    <property type="term" value="F:magnesium ion binding"/>
    <property type="evidence" value="ECO:0007669"/>
    <property type="project" value="UniProtKB-UniRule"/>
</dbReference>
<accession>A0A1W1YHE9</accession>
<keyword evidence="4 11" id="KW-0132">Cell division</keyword>
<evidence type="ECO:0000256" key="12">
    <source>
        <dbReference type="RuleBase" id="RU004135"/>
    </source>
</evidence>
<feature type="domain" description="Mur ligase N-terminal catalytic" evidence="13">
    <location>
        <begin position="32"/>
        <end position="101"/>
    </location>
</feature>
<dbReference type="InterPro" id="IPR018109">
    <property type="entry name" value="Folylpolyglutamate_synth_CS"/>
</dbReference>
<dbReference type="GO" id="GO:0008360">
    <property type="term" value="P:regulation of cell shape"/>
    <property type="evidence" value="ECO:0007669"/>
    <property type="project" value="UniProtKB-KW"/>
</dbReference>
<dbReference type="GO" id="GO:0005737">
    <property type="term" value="C:cytoplasm"/>
    <property type="evidence" value="ECO:0007669"/>
    <property type="project" value="UniProtKB-SubCell"/>
</dbReference>
<dbReference type="Gene3D" id="3.90.190.20">
    <property type="entry name" value="Mur ligase, C-terminal domain"/>
    <property type="match status" value="1"/>
</dbReference>
<evidence type="ECO:0000256" key="7">
    <source>
        <dbReference type="ARBA" id="ARBA00022960"/>
    </source>
</evidence>
<feature type="binding site" evidence="11">
    <location>
        <begin position="115"/>
        <end position="121"/>
    </location>
    <ligand>
        <name>ATP</name>
        <dbReference type="ChEBI" id="CHEBI:30616"/>
    </ligand>
</feature>
<comment type="caution">
    <text evidence="11">Lacks conserved residue(s) required for the propagation of feature annotation.</text>
</comment>
<proteinExistence type="inferred from homology"/>
<dbReference type="SUPFAM" id="SSF53244">
    <property type="entry name" value="MurD-like peptide ligases, peptide-binding domain"/>
    <property type="match status" value="1"/>
</dbReference>
<comment type="PTM">
    <text evidence="11">Carboxylation is probably crucial for Mg(2+) binding and, consequently, for the gamma-phosphate positioning of ATP.</text>
</comment>
<protein>
    <recommendedName>
        <fullName evidence="11">UDP-N-acetylmuramoyl-L-alanyl-D-glutamate--2,6-diaminopimelate ligase</fullName>
        <ecNumber evidence="11">6.3.2.13</ecNumber>
    </recommendedName>
    <alternativeName>
        <fullName evidence="11">Meso-A2pm-adding enzyme</fullName>
    </alternativeName>
    <alternativeName>
        <fullName evidence="11">Meso-diaminopimelate-adding enzyme</fullName>
    </alternativeName>
    <alternativeName>
        <fullName evidence="11">UDP-MurNAc-L-Ala-D-Glu:meso-diaminopimelate ligase</fullName>
    </alternativeName>
    <alternativeName>
        <fullName evidence="11">UDP-MurNAc-tripeptide synthetase</fullName>
    </alternativeName>
    <alternativeName>
        <fullName evidence="11">UDP-N-acetylmuramyl-tripeptide synthetase</fullName>
    </alternativeName>
</protein>
<organism evidence="16 17">
    <name type="scientific">Desulfocicer vacuolatum DSM 3385</name>
    <dbReference type="NCBI Taxonomy" id="1121400"/>
    <lineage>
        <taxon>Bacteria</taxon>
        <taxon>Pseudomonadati</taxon>
        <taxon>Thermodesulfobacteriota</taxon>
        <taxon>Desulfobacteria</taxon>
        <taxon>Desulfobacterales</taxon>
        <taxon>Desulfobacteraceae</taxon>
        <taxon>Desulfocicer</taxon>
    </lineage>
</organism>
<keyword evidence="9 11" id="KW-0131">Cell cycle</keyword>
<dbReference type="RefSeq" id="WP_084066344.1">
    <property type="nucleotide sequence ID" value="NZ_FWXY01000001.1"/>
</dbReference>
<keyword evidence="17" id="KW-1185">Reference proteome</keyword>
<comment type="subcellular location">
    <subcellularLocation>
        <location evidence="11 12">Cytoplasm</location>
    </subcellularLocation>
</comment>
<keyword evidence="6 11" id="KW-0067">ATP-binding</keyword>
<keyword evidence="11" id="KW-0460">Magnesium</keyword>
<feature type="binding site" evidence="11">
    <location>
        <begin position="157"/>
        <end position="158"/>
    </location>
    <ligand>
        <name>UDP-N-acetyl-alpha-D-muramoyl-L-alanyl-D-glutamate</name>
        <dbReference type="ChEBI" id="CHEBI:83900"/>
    </ligand>
</feature>
<feature type="binding site" evidence="11">
    <location>
        <position position="192"/>
    </location>
    <ligand>
        <name>UDP-N-acetyl-alpha-D-muramoyl-L-alanyl-D-glutamate</name>
        <dbReference type="ChEBI" id="CHEBI:83900"/>
    </ligand>
</feature>
<dbReference type="Pfam" id="PF08245">
    <property type="entry name" value="Mur_ligase_M"/>
    <property type="match status" value="1"/>
</dbReference>
<feature type="domain" description="Mur ligase central" evidence="15">
    <location>
        <begin position="113"/>
        <end position="317"/>
    </location>
</feature>
<keyword evidence="5 11" id="KW-0547">Nucleotide-binding</keyword>
<evidence type="ECO:0000313" key="17">
    <source>
        <dbReference type="Proteomes" id="UP000192418"/>
    </source>
</evidence>
<gene>
    <name evidence="11" type="primary">murE</name>
    <name evidence="16" type="ORF">SAMN02746065_10116</name>
</gene>
<dbReference type="InterPro" id="IPR035911">
    <property type="entry name" value="MurE/MurF_N"/>
</dbReference>
<dbReference type="STRING" id="1121400.SAMN02746065_10116"/>
<dbReference type="OrthoDB" id="9800958at2"/>
<dbReference type="GO" id="GO:0009252">
    <property type="term" value="P:peptidoglycan biosynthetic process"/>
    <property type="evidence" value="ECO:0007669"/>
    <property type="project" value="UniProtKB-UniRule"/>
</dbReference>
<evidence type="ECO:0000256" key="1">
    <source>
        <dbReference type="ARBA" id="ARBA00005898"/>
    </source>
</evidence>
<dbReference type="InterPro" id="IPR000713">
    <property type="entry name" value="Mur_ligase_N"/>
</dbReference>
<dbReference type="AlphaFoldDB" id="A0A1W1YHE9"/>
<feature type="binding site" evidence="11">
    <location>
        <position position="482"/>
    </location>
    <ligand>
        <name>meso-2,6-diaminopimelate</name>
        <dbReference type="ChEBI" id="CHEBI:57791"/>
    </ligand>
</feature>
<dbReference type="SUPFAM" id="SSF63418">
    <property type="entry name" value="MurE/MurF N-terminal domain"/>
    <property type="match status" value="1"/>
</dbReference>
<comment type="similarity">
    <text evidence="1 11">Belongs to the MurCDEF family. MurE subfamily.</text>
</comment>
<dbReference type="InterPro" id="IPR004101">
    <property type="entry name" value="Mur_ligase_C"/>
</dbReference>
<feature type="binding site" evidence="11">
    <location>
        <begin position="412"/>
        <end position="415"/>
    </location>
    <ligand>
        <name>meso-2,6-diaminopimelate</name>
        <dbReference type="ChEBI" id="CHEBI:57791"/>
    </ligand>
</feature>
<dbReference type="Pfam" id="PF02875">
    <property type="entry name" value="Mur_ligase_C"/>
    <property type="match status" value="1"/>
</dbReference>
<keyword evidence="2 11" id="KW-0963">Cytoplasm</keyword>
<feature type="short sequence motif" description="Meso-diaminopimelate recognition motif" evidence="11">
    <location>
        <begin position="412"/>
        <end position="415"/>
    </location>
</feature>
<dbReference type="Pfam" id="PF01225">
    <property type="entry name" value="Mur_ligase"/>
    <property type="match status" value="1"/>
</dbReference>
<feature type="modified residue" description="N6-carboxylysine" evidence="11">
    <location>
        <position position="224"/>
    </location>
</feature>